<organism evidence="4 5">
    <name type="scientific">Nesterenkonia sphaerica</name>
    <dbReference type="NCBI Taxonomy" id="1804988"/>
    <lineage>
        <taxon>Bacteria</taxon>
        <taxon>Bacillati</taxon>
        <taxon>Actinomycetota</taxon>
        <taxon>Actinomycetes</taxon>
        <taxon>Micrococcales</taxon>
        <taxon>Micrococcaceae</taxon>
        <taxon>Nesterenkonia</taxon>
    </lineage>
</organism>
<dbReference type="InterPro" id="IPR000644">
    <property type="entry name" value="CBS_dom"/>
</dbReference>
<dbReference type="PROSITE" id="PS51371">
    <property type="entry name" value="CBS"/>
    <property type="match status" value="1"/>
</dbReference>
<evidence type="ECO:0000259" key="3">
    <source>
        <dbReference type="PROSITE" id="PS51371"/>
    </source>
</evidence>
<dbReference type="Proteomes" id="UP000306544">
    <property type="component" value="Unassembled WGS sequence"/>
</dbReference>
<name>A0A5R9AAN3_9MICC</name>
<reference evidence="4 5" key="1">
    <citation type="submission" date="2019-05" db="EMBL/GenBank/DDBJ databases">
        <title>Nesterenkonia sp. GY239, isolated from the Southern Atlantic Ocean.</title>
        <authorList>
            <person name="Zhang G."/>
        </authorList>
    </citation>
    <scope>NUCLEOTIDE SEQUENCE [LARGE SCALE GENOMIC DNA]</scope>
    <source>
        <strain evidence="4 5">GY239</strain>
    </source>
</reference>
<feature type="region of interest" description="Disordered" evidence="2">
    <location>
        <begin position="1"/>
        <end position="21"/>
    </location>
</feature>
<feature type="region of interest" description="Disordered" evidence="2">
    <location>
        <begin position="144"/>
        <end position="171"/>
    </location>
</feature>
<evidence type="ECO:0000313" key="5">
    <source>
        <dbReference type="Proteomes" id="UP000306544"/>
    </source>
</evidence>
<dbReference type="OrthoDB" id="4965190at2"/>
<dbReference type="CDD" id="cd02205">
    <property type="entry name" value="CBS_pair_SF"/>
    <property type="match status" value="1"/>
</dbReference>
<sequence>MNPTLHPSSTSGAAPEPGTQQVPQAADLMSPLHPTVGAHHPLREAADHIAQSDEAFTVVVHRREVVGILTAEDVLTAVRADPAGWQAQPCASMMTLPQTRIPAHAAVTEVLRQYREHGIRPLVVEEEGTPVGVLRPHEVRLWGQEHGYLPKEAPSTEDPSPGQDRPEAGAR</sequence>
<proteinExistence type="predicted"/>
<protein>
    <submittedName>
        <fullName evidence="4">CBS domain-containing protein</fullName>
    </submittedName>
</protein>
<dbReference type="EMBL" id="VAWA01000008">
    <property type="protein sequence ID" value="TLP75590.1"/>
    <property type="molecule type" value="Genomic_DNA"/>
</dbReference>
<evidence type="ECO:0000256" key="1">
    <source>
        <dbReference type="PROSITE-ProRule" id="PRU00703"/>
    </source>
</evidence>
<dbReference type="AlphaFoldDB" id="A0A5R9AAN3"/>
<dbReference type="RefSeq" id="WP_138170333.1">
    <property type="nucleotide sequence ID" value="NZ_VAWA01000008.1"/>
</dbReference>
<keyword evidence="1" id="KW-0129">CBS domain</keyword>
<accession>A0A5R9AAN3</accession>
<evidence type="ECO:0000256" key="2">
    <source>
        <dbReference type="SAM" id="MobiDB-lite"/>
    </source>
</evidence>
<keyword evidence="5" id="KW-1185">Reference proteome</keyword>
<dbReference type="Pfam" id="PF00571">
    <property type="entry name" value="CBS"/>
    <property type="match status" value="2"/>
</dbReference>
<gene>
    <name evidence="4" type="ORF">FEF27_08015</name>
</gene>
<dbReference type="Gene3D" id="3.10.580.10">
    <property type="entry name" value="CBS-domain"/>
    <property type="match status" value="1"/>
</dbReference>
<dbReference type="SUPFAM" id="SSF54631">
    <property type="entry name" value="CBS-domain pair"/>
    <property type="match status" value="1"/>
</dbReference>
<evidence type="ECO:0000313" key="4">
    <source>
        <dbReference type="EMBL" id="TLP75590.1"/>
    </source>
</evidence>
<dbReference type="InterPro" id="IPR046342">
    <property type="entry name" value="CBS_dom_sf"/>
</dbReference>
<feature type="domain" description="CBS" evidence="3">
    <location>
        <begin position="29"/>
        <end position="88"/>
    </location>
</feature>
<comment type="caution">
    <text evidence="4">The sequence shown here is derived from an EMBL/GenBank/DDBJ whole genome shotgun (WGS) entry which is preliminary data.</text>
</comment>